<keyword evidence="6" id="KW-1185">Reference proteome</keyword>
<protein>
    <submittedName>
        <fullName evidence="5">SH3 domain-containing protein</fullName>
    </submittedName>
</protein>
<dbReference type="Proteomes" id="UP000250086">
    <property type="component" value="Unassembled WGS sequence"/>
</dbReference>
<evidence type="ECO:0000256" key="2">
    <source>
        <dbReference type="SAM" id="Coils"/>
    </source>
</evidence>
<dbReference type="RefSeq" id="WP_172458182.1">
    <property type="nucleotide sequence ID" value="NZ_UAPU01000007.1"/>
</dbReference>
<evidence type="ECO:0000256" key="4">
    <source>
        <dbReference type="SAM" id="SignalP"/>
    </source>
</evidence>
<keyword evidence="3" id="KW-1133">Transmembrane helix</keyword>
<evidence type="ECO:0000256" key="1">
    <source>
        <dbReference type="ARBA" id="ARBA00022729"/>
    </source>
</evidence>
<dbReference type="EMBL" id="UAPV01000001">
    <property type="protein sequence ID" value="SPT69641.1"/>
    <property type="molecule type" value="Genomic_DNA"/>
</dbReference>
<evidence type="ECO:0000313" key="5">
    <source>
        <dbReference type="EMBL" id="SPT69641.1"/>
    </source>
</evidence>
<dbReference type="NCBIfam" id="TIGR04211">
    <property type="entry name" value="SH3_and_anchor"/>
    <property type="match status" value="1"/>
</dbReference>
<keyword evidence="1 4" id="KW-0732">Signal</keyword>
<reference evidence="5 6" key="1">
    <citation type="submission" date="2018-06" db="EMBL/GenBank/DDBJ databases">
        <authorList>
            <consortium name="Pathogen Informatics"/>
            <person name="Doyle S."/>
        </authorList>
    </citation>
    <scope>NUCLEOTIDE SEQUENCE [LARGE SCALE GENOMIC DNA]</scope>
    <source>
        <strain evidence="5 6">NCTC13093</strain>
    </source>
</reference>
<dbReference type="InterPro" id="IPR016476">
    <property type="entry name" value="SH3_dom_pro"/>
</dbReference>
<name>A0A2X0WZ12_9GAMM</name>
<keyword evidence="3" id="KW-0472">Membrane</keyword>
<feature type="transmembrane region" description="Helical" evidence="3">
    <location>
        <begin position="192"/>
        <end position="213"/>
    </location>
</feature>
<sequence length="225" mass="25686">MKRFCAFSLICASVLSLTVGSNAWSQEQTEDNTALDVQEFKEGDSIYVTDAVKVWTRSGPSTNHRVTGARIPGDAMSFVRYSADKKYAELTFNGDTFWMSVENLQSQPSGYTKDAMYKKELEDLRYKLENYDNELSRELKNATKKLEKLTAENAGMKEAIAQKDETIASLDETRREYADRLQTKELDMQMRWWTQGALIALCGAIAGALFIFIPRPTRAKRRDRF</sequence>
<gene>
    <name evidence="5" type="ORF">NCTC13093_01020</name>
</gene>
<evidence type="ECO:0000313" key="6">
    <source>
        <dbReference type="Proteomes" id="UP000250086"/>
    </source>
</evidence>
<dbReference type="AlphaFoldDB" id="A0A2X0WZ12"/>
<feature type="chain" id="PRO_5016143219" evidence="4">
    <location>
        <begin position="24"/>
        <end position="225"/>
    </location>
</feature>
<feature type="signal peptide" evidence="4">
    <location>
        <begin position="1"/>
        <end position="23"/>
    </location>
</feature>
<evidence type="ECO:0000256" key="3">
    <source>
        <dbReference type="SAM" id="Phobius"/>
    </source>
</evidence>
<keyword evidence="2" id="KW-0175">Coiled coil</keyword>
<proteinExistence type="predicted"/>
<keyword evidence="3" id="KW-0812">Transmembrane</keyword>
<organism evidence="5 6">
    <name type="scientific">Anaerobiospirillum thomasii</name>
    <dbReference type="NCBI Taxonomy" id="179995"/>
    <lineage>
        <taxon>Bacteria</taxon>
        <taxon>Pseudomonadati</taxon>
        <taxon>Pseudomonadota</taxon>
        <taxon>Gammaproteobacteria</taxon>
        <taxon>Aeromonadales</taxon>
        <taxon>Succinivibrionaceae</taxon>
        <taxon>Anaerobiospirillum</taxon>
    </lineage>
</organism>
<feature type="coiled-coil region" evidence="2">
    <location>
        <begin position="114"/>
        <end position="176"/>
    </location>
</feature>
<accession>A0A2X0WZ12</accession>